<evidence type="ECO:0000313" key="2">
    <source>
        <dbReference type="Proteomes" id="UP000541154"/>
    </source>
</evidence>
<keyword evidence="2" id="KW-1185">Reference proteome</keyword>
<dbReference type="EMBL" id="SPNV01000016">
    <property type="protein sequence ID" value="KAF5865735.1"/>
    <property type="molecule type" value="Genomic_DNA"/>
</dbReference>
<dbReference type="AlphaFoldDB" id="A0A8H6AEU5"/>
<name>A0A8H6AEU5_PETAA</name>
<protein>
    <submittedName>
        <fullName evidence="1">Uncharacterized protein</fullName>
    </submittedName>
</protein>
<dbReference type="Proteomes" id="UP000541154">
    <property type="component" value="Unassembled WGS sequence"/>
</dbReference>
<proteinExistence type="predicted"/>
<sequence>MPQKHLVTDVLFSQRIKVSQPPAKVAVTNQGPEQPGTTVFTIVTKDVTVAVACGAIAIGAWTGDVEASPLGEVEDTVAGEFIELISPAAFEEFGIAGAEMLGSTEPPTLEELAVAELLSVAAPPAIGELDVASLELLGPIEPPDFQGTGTIGVELPGTADPPAIGELCAEPEVPEPKISANWSGMAAPFNDWSWI</sequence>
<evidence type="ECO:0000313" key="1">
    <source>
        <dbReference type="EMBL" id="KAF5865735.1"/>
    </source>
</evidence>
<organism evidence="1 2">
    <name type="scientific">Petromyces alliaceus</name>
    <name type="common">Aspergillus alliaceus</name>
    <dbReference type="NCBI Taxonomy" id="209559"/>
    <lineage>
        <taxon>Eukaryota</taxon>
        <taxon>Fungi</taxon>
        <taxon>Dikarya</taxon>
        <taxon>Ascomycota</taxon>
        <taxon>Pezizomycotina</taxon>
        <taxon>Eurotiomycetes</taxon>
        <taxon>Eurotiomycetidae</taxon>
        <taxon>Eurotiales</taxon>
        <taxon>Aspergillaceae</taxon>
        <taxon>Aspergillus</taxon>
        <taxon>Aspergillus subgen. Circumdati</taxon>
    </lineage>
</organism>
<accession>A0A8H6AEU5</accession>
<reference evidence="1 2" key="1">
    <citation type="submission" date="2019-04" db="EMBL/GenBank/DDBJ databases">
        <title>Aspergillus burnettii sp. nov., novel species from soil in southeast Queensland.</title>
        <authorList>
            <person name="Gilchrist C.L.M."/>
            <person name="Pitt J.I."/>
            <person name="Lange L."/>
            <person name="Lacey H.J."/>
            <person name="Vuong D."/>
            <person name="Midgley D.J."/>
            <person name="Greenfield P."/>
            <person name="Bradbury M."/>
            <person name="Lacey E."/>
            <person name="Busk P.K."/>
            <person name="Pilgaard B."/>
            <person name="Chooi Y.H."/>
            <person name="Piggott A.M."/>
        </authorList>
    </citation>
    <scope>NUCLEOTIDE SEQUENCE [LARGE SCALE GENOMIC DNA]</scope>
    <source>
        <strain evidence="1 2">FRR 5400</strain>
    </source>
</reference>
<gene>
    <name evidence="1" type="ORF">ETB97_002713</name>
</gene>
<comment type="caution">
    <text evidence="1">The sequence shown here is derived from an EMBL/GenBank/DDBJ whole genome shotgun (WGS) entry which is preliminary data.</text>
</comment>